<organism evidence="1 2">
    <name type="scientific">Candidatus Moanibacter tarae</name>
    <dbReference type="NCBI Taxonomy" id="2200854"/>
    <lineage>
        <taxon>Bacteria</taxon>
        <taxon>Pseudomonadati</taxon>
        <taxon>Verrucomicrobiota</taxon>
        <taxon>Opitutia</taxon>
        <taxon>Puniceicoccales</taxon>
        <taxon>Puniceicoccales incertae sedis</taxon>
        <taxon>Candidatus Moanibacter</taxon>
    </lineage>
</organism>
<evidence type="ECO:0000313" key="2">
    <source>
        <dbReference type="Proteomes" id="UP000247465"/>
    </source>
</evidence>
<dbReference type="EMBL" id="CP029803">
    <property type="protein sequence ID" value="AWT59195.1"/>
    <property type="molecule type" value="Genomic_DNA"/>
</dbReference>
<dbReference type="AlphaFoldDB" id="A0A2Z4ACZ3"/>
<proteinExistence type="predicted"/>
<accession>A0A2Z4ACZ3</accession>
<dbReference type="Proteomes" id="UP000247465">
    <property type="component" value="Chromosome"/>
</dbReference>
<gene>
    <name evidence="1" type="ORF">DF168_00376</name>
</gene>
<dbReference type="KEGG" id="mtar:DF168_00376"/>
<protein>
    <submittedName>
        <fullName evidence="1">Uncharacterized protein</fullName>
    </submittedName>
</protein>
<name>A0A2Z4ACZ3_9BACT</name>
<sequence length="195" mass="21971">MTNSFEKGPEGWCSYDYHSSVISGWRETFILSTWRPGQGPYGSNCITVDHQQWSADTPEQPISILPLILYRNWMNLDPIDLRGATLSVYLRGDDLNTRGVACYFWVNTTLNRWHLVSHPLQIGEGCWTAKPNRVGLVNDESQWHNSWAGLPPKLQSLDDALAATTSYGFAFVGFLSEVTGQLSMSHFKLTTAKKN</sequence>
<reference evidence="1 2" key="1">
    <citation type="submission" date="2018-06" db="EMBL/GenBank/DDBJ databases">
        <title>Draft Genome Sequence of a Novel Marine Bacterium Related to the Verrucomicrobia.</title>
        <authorList>
            <person name="Vosseberg J."/>
            <person name="Martijn J."/>
            <person name="Ettema T.J.G."/>
        </authorList>
    </citation>
    <scope>NUCLEOTIDE SEQUENCE [LARGE SCALE GENOMIC DNA]</scope>
    <source>
        <strain evidence="1">TARA_B100001123</strain>
    </source>
</reference>
<evidence type="ECO:0000313" key="1">
    <source>
        <dbReference type="EMBL" id="AWT59195.1"/>
    </source>
</evidence>